<dbReference type="InterPro" id="IPR050301">
    <property type="entry name" value="NTE"/>
</dbReference>
<dbReference type="EMBL" id="VRMG01000016">
    <property type="protein sequence ID" value="TXN28123.1"/>
    <property type="molecule type" value="Genomic_DNA"/>
</dbReference>
<dbReference type="RefSeq" id="WP_147785164.1">
    <property type="nucleotide sequence ID" value="NZ_VRMG01000016.1"/>
</dbReference>
<protein>
    <submittedName>
        <fullName evidence="6">Patatin-like phospholipase family protein</fullName>
    </submittedName>
</protein>
<dbReference type="Proteomes" id="UP000321379">
    <property type="component" value="Unassembled WGS sequence"/>
</dbReference>
<dbReference type="InterPro" id="IPR002641">
    <property type="entry name" value="PNPLA_dom"/>
</dbReference>
<evidence type="ECO:0000313" key="7">
    <source>
        <dbReference type="Proteomes" id="UP000321379"/>
    </source>
</evidence>
<dbReference type="PANTHER" id="PTHR14226">
    <property type="entry name" value="NEUROPATHY TARGET ESTERASE/SWISS CHEESE D.MELANOGASTER"/>
    <property type="match status" value="1"/>
</dbReference>
<comment type="caution">
    <text evidence="6">The sequence shown here is derived from an EMBL/GenBank/DDBJ whole genome shotgun (WGS) entry which is preliminary data.</text>
</comment>
<dbReference type="Gene3D" id="3.40.1090.10">
    <property type="entry name" value="Cytosolic phospholipase A2 catalytic domain"/>
    <property type="match status" value="2"/>
</dbReference>
<keyword evidence="3 4" id="KW-0443">Lipid metabolism</keyword>
<accession>A0A5C8UII5</accession>
<feature type="domain" description="PNPLA" evidence="5">
    <location>
        <begin position="7"/>
        <end position="203"/>
    </location>
</feature>
<dbReference type="SUPFAM" id="SSF52151">
    <property type="entry name" value="FabD/lysophospholipase-like"/>
    <property type="match status" value="1"/>
</dbReference>
<feature type="active site" description="Proton acceptor" evidence="4">
    <location>
        <position position="190"/>
    </location>
</feature>
<evidence type="ECO:0000256" key="4">
    <source>
        <dbReference type="PROSITE-ProRule" id="PRU01161"/>
    </source>
</evidence>
<feature type="active site" description="Nucleophile" evidence="4">
    <location>
        <position position="48"/>
    </location>
</feature>
<feature type="short sequence motif" description="GXSXG" evidence="4">
    <location>
        <begin position="46"/>
        <end position="50"/>
    </location>
</feature>
<name>A0A5C8UII5_9MICO</name>
<dbReference type="InterPro" id="IPR016035">
    <property type="entry name" value="Acyl_Trfase/lysoPLipase"/>
</dbReference>
<evidence type="ECO:0000259" key="5">
    <source>
        <dbReference type="PROSITE" id="PS51635"/>
    </source>
</evidence>
<evidence type="ECO:0000256" key="1">
    <source>
        <dbReference type="ARBA" id="ARBA00022801"/>
    </source>
</evidence>
<dbReference type="PROSITE" id="PS51635">
    <property type="entry name" value="PNPLA"/>
    <property type="match status" value="1"/>
</dbReference>
<evidence type="ECO:0000313" key="6">
    <source>
        <dbReference type="EMBL" id="TXN28123.1"/>
    </source>
</evidence>
<proteinExistence type="predicted"/>
<feature type="short sequence motif" description="DGA/G" evidence="4">
    <location>
        <begin position="190"/>
        <end position="192"/>
    </location>
</feature>
<dbReference type="GO" id="GO:0016787">
    <property type="term" value="F:hydrolase activity"/>
    <property type="evidence" value="ECO:0007669"/>
    <property type="project" value="UniProtKB-UniRule"/>
</dbReference>
<sequence>MTQSAVVLAGGGVAGIAWEIGVLRGLQEAEPDACRRILSDDTLLVGTSAGSAVAAQVASGAALEGLFGSQVSEESAELFVHIDLAEFGAMIADALAGSTSPEEARRRLGVIARDAETVPAATRLAIIAARLPSQSWPDRPLLITAVDTATGELRVFDRDSGVDLVDAVAASCAVPGVWPTVEIDGRHYMDGGMRTIANADLAAGSGQVLILVPGPESSPAGPTISAAELDTLAPARIHTVFADADAIAAFGPNPLDPGVRRASALAGRDLGRRLAPEIVRFWR</sequence>
<dbReference type="GO" id="GO:0016042">
    <property type="term" value="P:lipid catabolic process"/>
    <property type="evidence" value="ECO:0007669"/>
    <property type="project" value="UniProtKB-UniRule"/>
</dbReference>
<gene>
    <name evidence="6" type="ORF">FVP33_18445</name>
</gene>
<dbReference type="PANTHER" id="PTHR14226:SF57">
    <property type="entry name" value="BLR7027 PROTEIN"/>
    <property type="match status" value="1"/>
</dbReference>
<dbReference type="AlphaFoldDB" id="A0A5C8UII5"/>
<dbReference type="Pfam" id="PF01734">
    <property type="entry name" value="Patatin"/>
    <property type="match status" value="1"/>
</dbReference>
<keyword evidence="2 4" id="KW-0442">Lipid degradation</keyword>
<keyword evidence="1 4" id="KW-0378">Hydrolase</keyword>
<organism evidence="6 7">
    <name type="scientific">Lacisediminihabitans profunda</name>
    <dbReference type="NCBI Taxonomy" id="2594790"/>
    <lineage>
        <taxon>Bacteria</taxon>
        <taxon>Bacillati</taxon>
        <taxon>Actinomycetota</taxon>
        <taxon>Actinomycetes</taxon>
        <taxon>Micrococcales</taxon>
        <taxon>Microbacteriaceae</taxon>
        <taxon>Lacisediminihabitans</taxon>
    </lineage>
</organism>
<keyword evidence="7" id="KW-1185">Reference proteome</keyword>
<comment type="caution">
    <text evidence="4">Lacks conserved residue(s) required for the propagation of feature annotation.</text>
</comment>
<evidence type="ECO:0000256" key="2">
    <source>
        <dbReference type="ARBA" id="ARBA00022963"/>
    </source>
</evidence>
<reference evidence="6 7" key="1">
    <citation type="submission" date="2019-08" db="EMBL/GenBank/DDBJ databases">
        <title>Bacterial whole genome sequence for Glaciihabitans sp. CHu50b-6-2.</title>
        <authorList>
            <person name="Jin L."/>
        </authorList>
    </citation>
    <scope>NUCLEOTIDE SEQUENCE [LARGE SCALE GENOMIC DNA]</scope>
    <source>
        <strain evidence="6 7">CHu50b-6-2</strain>
    </source>
</reference>
<evidence type="ECO:0000256" key="3">
    <source>
        <dbReference type="ARBA" id="ARBA00023098"/>
    </source>
</evidence>